<feature type="compositionally biased region" description="Acidic residues" evidence="1">
    <location>
        <begin position="16"/>
        <end position="25"/>
    </location>
</feature>
<evidence type="ECO:0000313" key="3">
    <source>
        <dbReference type="Proteomes" id="UP000324222"/>
    </source>
</evidence>
<feature type="compositionally biased region" description="Basic and acidic residues" evidence="1">
    <location>
        <begin position="1"/>
        <end position="15"/>
    </location>
</feature>
<gene>
    <name evidence="2" type="ORF">E2C01_042169</name>
</gene>
<proteinExistence type="predicted"/>
<accession>A0A5B7FSP1</accession>
<organism evidence="2 3">
    <name type="scientific">Portunus trituberculatus</name>
    <name type="common">Swimming crab</name>
    <name type="synonym">Neptunus trituberculatus</name>
    <dbReference type="NCBI Taxonomy" id="210409"/>
    <lineage>
        <taxon>Eukaryota</taxon>
        <taxon>Metazoa</taxon>
        <taxon>Ecdysozoa</taxon>
        <taxon>Arthropoda</taxon>
        <taxon>Crustacea</taxon>
        <taxon>Multicrustacea</taxon>
        <taxon>Malacostraca</taxon>
        <taxon>Eumalacostraca</taxon>
        <taxon>Eucarida</taxon>
        <taxon>Decapoda</taxon>
        <taxon>Pleocyemata</taxon>
        <taxon>Brachyura</taxon>
        <taxon>Eubrachyura</taxon>
        <taxon>Portunoidea</taxon>
        <taxon>Portunidae</taxon>
        <taxon>Portuninae</taxon>
        <taxon>Portunus</taxon>
    </lineage>
</organism>
<evidence type="ECO:0000313" key="2">
    <source>
        <dbReference type="EMBL" id="MPC48397.1"/>
    </source>
</evidence>
<feature type="region of interest" description="Disordered" evidence="1">
    <location>
        <begin position="64"/>
        <end position="84"/>
    </location>
</feature>
<protein>
    <submittedName>
        <fullName evidence="2">Uncharacterized protein</fullName>
    </submittedName>
</protein>
<name>A0A5B7FSP1_PORTR</name>
<reference evidence="2 3" key="1">
    <citation type="submission" date="2019-05" db="EMBL/GenBank/DDBJ databases">
        <title>Another draft genome of Portunus trituberculatus and its Hox gene families provides insights of decapod evolution.</title>
        <authorList>
            <person name="Jeong J.-H."/>
            <person name="Song I."/>
            <person name="Kim S."/>
            <person name="Choi T."/>
            <person name="Kim D."/>
            <person name="Ryu S."/>
            <person name="Kim W."/>
        </authorList>
    </citation>
    <scope>NUCLEOTIDE SEQUENCE [LARGE SCALE GENOMIC DNA]</scope>
    <source>
        <tissue evidence="2">Muscle</tissue>
    </source>
</reference>
<comment type="caution">
    <text evidence="2">The sequence shown here is derived from an EMBL/GenBank/DDBJ whole genome shotgun (WGS) entry which is preliminary data.</text>
</comment>
<dbReference type="AlphaFoldDB" id="A0A5B7FSP1"/>
<dbReference type="EMBL" id="VSRR010008261">
    <property type="protein sequence ID" value="MPC48397.1"/>
    <property type="molecule type" value="Genomic_DNA"/>
</dbReference>
<evidence type="ECO:0000256" key="1">
    <source>
        <dbReference type="SAM" id="MobiDB-lite"/>
    </source>
</evidence>
<feature type="region of interest" description="Disordered" evidence="1">
    <location>
        <begin position="1"/>
        <end position="40"/>
    </location>
</feature>
<dbReference type="Proteomes" id="UP000324222">
    <property type="component" value="Unassembled WGS sequence"/>
</dbReference>
<sequence length="84" mass="9929">MSGEGDKDNTAAKEKEEEEEEEEDDKEAKLRTRKKRKKNEASNMQWVYFRCLSSGEHKFKPLSMNITNTTWGPLRDLRNTSQYQ</sequence>
<keyword evidence="3" id="KW-1185">Reference proteome</keyword>